<organism evidence="1 2">
    <name type="scientific">Smittium culicis</name>
    <dbReference type="NCBI Taxonomy" id="133412"/>
    <lineage>
        <taxon>Eukaryota</taxon>
        <taxon>Fungi</taxon>
        <taxon>Fungi incertae sedis</taxon>
        <taxon>Zoopagomycota</taxon>
        <taxon>Kickxellomycotina</taxon>
        <taxon>Harpellomycetes</taxon>
        <taxon>Harpellales</taxon>
        <taxon>Legeriomycetaceae</taxon>
        <taxon>Smittium</taxon>
    </lineage>
</organism>
<reference evidence="1 2" key="1">
    <citation type="submission" date="2017-01" db="EMBL/GenBank/DDBJ databases">
        <authorList>
            <person name="Mah S.A."/>
            <person name="Swanson W.J."/>
            <person name="Moy G.W."/>
            <person name="Vacquier V.D."/>
        </authorList>
    </citation>
    <scope>NUCLEOTIDE SEQUENCE [LARGE SCALE GENOMIC DNA]</scope>
    <source>
        <strain evidence="1 2">GSMNP</strain>
    </source>
</reference>
<comment type="caution">
    <text evidence="1">The sequence shown here is derived from an EMBL/GenBank/DDBJ whole genome shotgun (WGS) entry which is preliminary data.</text>
</comment>
<dbReference type="STRING" id="133412.A0A1R1XQP7"/>
<sequence length="701" mass="80106">MPKLVPGERNSPVFNGDRISEFLEVYELITSKNNPREKTLLFPFYCDKSIQISIKKTVSFESRNWDDFKEMLKRKFKESAPDDPLEPIRLLSSKGTTGENYCCFVEEFEYEARKLEKDGELSSAQKASYFLKAMPYDIVMQKGEEIYDGDKLKSYEQLKEKFLSVCSIKGKLQKILPAEHKEKAEEKNNSSSLNNDTLEELIKDMKALTLMYKSNMEHKDKPLTSYNYQSSRKVSCIYCDGDHRKRDCEILDKDLKSGVVKIGDRGIILSSKGVELPPNWGNGGIKATINHTSNSRAITVQNAELDADIENFSDNHMVQNFNIIHKEDFQNIVKNFAAKRASSENKEIINYKQNKRFKDSNLKDTSEIDENMPLAEVTKKLNEEESSKDKQNKMEFNGDQYKVKANVVNDDLLGILTDKIKDLKIQVSLEELASVSPAVRKSINNEFKLKRVADVREISDLALKEGDDWKKMYLSVGSGRAVGRINGAEIHILFDEGSEVNLMSLDVYNALNSLGRANMNRKVKWQMKDANSGTSELLGVIENCEIEVERCRSRVHIFVSTSIKESVILGRPWDVKSRVMKDNRQDGSLWYTIKDEFNGGVSTFCVSSNNDVRRFENDDTTKYTAHSNQISLYSDILEKFNKISDITYEASVRTRYKNVAKKVKPVAIQQKNYATPGLNESDLSQAKETYTKKKLNILKEC</sequence>
<dbReference type="CDD" id="cd00303">
    <property type="entry name" value="retropepsin_like"/>
    <property type="match status" value="1"/>
</dbReference>
<dbReference type="InterPro" id="IPR021109">
    <property type="entry name" value="Peptidase_aspartic_dom_sf"/>
</dbReference>
<keyword evidence="2" id="KW-1185">Reference proteome</keyword>
<dbReference type="AlphaFoldDB" id="A0A1R1XQP7"/>
<name>A0A1R1XQP7_9FUNG</name>
<gene>
    <name evidence="1" type="ORF">AYI70_g6279</name>
</gene>
<evidence type="ECO:0000313" key="1">
    <source>
        <dbReference type="EMBL" id="OMJ16963.1"/>
    </source>
</evidence>
<accession>A0A1R1XQP7</accession>
<evidence type="ECO:0000313" key="2">
    <source>
        <dbReference type="Proteomes" id="UP000187283"/>
    </source>
</evidence>
<dbReference type="Proteomes" id="UP000187283">
    <property type="component" value="Unassembled WGS sequence"/>
</dbReference>
<proteinExistence type="predicted"/>
<dbReference type="Gene3D" id="2.40.70.10">
    <property type="entry name" value="Acid Proteases"/>
    <property type="match status" value="1"/>
</dbReference>
<dbReference type="OrthoDB" id="5535068at2759"/>
<protein>
    <submittedName>
        <fullName evidence="1">Uncharacterized protein</fullName>
    </submittedName>
</protein>
<dbReference type="EMBL" id="LSSN01002180">
    <property type="protein sequence ID" value="OMJ16963.1"/>
    <property type="molecule type" value="Genomic_DNA"/>
</dbReference>